<dbReference type="Pfam" id="PF00612">
    <property type="entry name" value="IQ"/>
    <property type="match status" value="4"/>
</dbReference>
<dbReference type="InterPro" id="IPR051185">
    <property type="entry name" value="ASPM"/>
</dbReference>
<dbReference type="OrthoDB" id="190375at2759"/>
<dbReference type="RefSeq" id="XP_009834456.1">
    <property type="nucleotide sequence ID" value="XM_009836154.1"/>
</dbReference>
<dbReference type="GO" id="GO:0000278">
    <property type="term" value="P:mitotic cell cycle"/>
    <property type="evidence" value="ECO:0007669"/>
    <property type="project" value="TreeGrafter"/>
</dbReference>
<reference evidence="2" key="1">
    <citation type="submission" date="2013-12" db="EMBL/GenBank/DDBJ databases">
        <title>The Genome Sequence of Aphanomyces astaci APO3.</title>
        <authorList>
            <consortium name="The Broad Institute Genomics Platform"/>
            <person name="Russ C."/>
            <person name="Tyler B."/>
            <person name="van West P."/>
            <person name="Dieguez-Uribeondo J."/>
            <person name="Young S.K."/>
            <person name="Zeng Q."/>
            <person name="Gargeya S."/>
            <person name="Fitzgerald M."/>
            <person name="Abouelleil A."/>
            <person name="Alvarado L."/>
            <person name="Chapman S.B."/>
            <person name="Gainer-Dewar J."/>
            <person name="Goldberg J."/>
            <person name="Griggs A."/>
            <person name="Gujja S."/>
            <person name="Hansen M."/>
            <person name="Howarth C."/>
            <person name="Imamovic A."/>
            <person name="Ireland A."/>
            <person name="Larimer J."/>
            <person name="McCowan C."/>
            <person name="Murphy C."/>
            <person name="Pearson M."/>
            <person name="Poon T.W."/>
            <person name="Priest M."/>
            <person name="Roberts A."/>
            <person name="Saif S."/>
            <person name="Shea T."/>
            <person name="Sykes S."/>
            <person name="Wortman J."/>
            <person name="Nusbaum C."/>
            <person name="Birren B."/>
        </authorList>
    </citation>
    <scope>NUCLEOTIDE SEQUENCE [LARGE SCALE GENOMIC DNA]</scope>
    <source>
        <strain evidence="2">APO3</strain>
    </source>
</reference>
<dbReference type="PROSITE" id="PS50096">
    <property type="entry name" value="IQ"/>
    <property type="match status" value="6"/>
</dbReference>
<dbReference type="CDD" id="cd23767">
    <property type="entry name" value="IQCD"/>
    <property type="match status" value="1"/>
</dbReference>
<name>W4GAK7_APHAT</name>
<feature type="compositionally biased region" description="Polar residues" evidence="1">
    <location>
        <begin position="502"/>
        <end position="514"/>
    </location>
</feature>
<sequence>MGRDVNVTKLPQLVARSMGRPIKSTGWSSSASKIKCTPTSKRKQPVNTTKSQGISGPITKPPVQLSALDQRILVLYNSKLRRHTMASLLQDDPSTPLASTTAAHSAEAHHAALAIQRLIRGYLCRIAIHAFFGPINQHNALLIQRHFRGHRGRQRVDRIRARRVFVHARKIQAWVRGVLTRDRLAIALVLDTISKVQLLQRVVRGHRGRRAAHERRFHKHTTSTLTIQRVYRGYRGRERVKHMHYKNQANARAMALSTQRHAVCTRCKGCSWNHATEPSLLACTFARLLGLYDLRGATLLVEDGLHRFPSHPMFPLLMSVILQVQCASVELAMLYLHKAKTLGLADAVELKQCEAKYFFAGLAWQPGNAVMCVVFAIYLQSIGLVKRAESYYKQALNANPLEYPLPAYLARKALCEHIVLNFKRFLCLFKLSPTLHVRLSHRTFTLPTTTGHGTSMVVTVHVSRLNHFAAFLPDNPAICNGLYIADDELSYLLLPDTNHSHGSSSTLANGSVNGNHDLEPRQPPNALRGHRKALMGLHHRRRTHGGSSTPKEQALLHEARSTVRLSTEQAEKILNQLVLVPAATAPGSYVLLLPQLQRLREYQTSAMLHYEALVNIQRMYRGHVVRYRKVRVQLCDRIRDDQMYQLQQLLHCRKFLRDERARAATQIQALRRGCVTRRRLQHMSTAATQIQSVLRRQLAKLRVEDIRQGNTLQFPVVRVYHRGVELQGKLVVLTIDQRGLSFRFTGTDFAAGCEYSGCCPRSRTLQMVRYWHELYAAACMGQPVYHVGHFGTVVAVDDAQTATSSDQFRVVCHFKTHEVSLSLVEAGLAIRSAHKSGNRRRSSNSNPSTGNVPTTSTPNDNNEEQSLFPLPVDPTKSDQLVAAILPHIALVPNIAVPTRQMQATSAAMTLAVVVSPSSSTPLYVASLAPMNMTTRTRPQLPPVLARQLPKPYQTRLRVDSSLQTRHRFHSSHLSYLPPTSPPFAPGHPLYRKRCVRHFSHFSRCKCCLPIAPTPAHVAALEAALAIARPTNDQSRHTVLTNNIANRSHRMWIYDK</sequence>
<feature type="compositionally biased region" description="Polar residues" evidence="1">
    <location>
        <begin position="847"/>
        <end position="860"/>
    </location>
</feature>
<dbReference type="GeneID" id="20811789"/>
<accession>W4GAK7</accession>
<dbReference type="Gene3D" id="1.20.5.190">
    <property type="match status" value="3"/>
</dbReference>
<evidence type="ECO:0000313" key="2">
    <source>
        <dbReference type="EMBL" id="ETV76331.1"/>
    </source>
</evidence>
<evidence type="ECO:0000256" key="1">
    <source>
        <dbReference type="SAM" id="MobiDB-lite"/>
    </source>
</evidence>
<feature type="compositionally biased region" description="Polar residues" evidence="1">
    <location>
        <begin position="45"/>
        <end position="54"/>
    </location>
</feature>
<dbReference type="GO" id="GO:0007051">
    <property type="term" value="P:spindle organization"/>
    <property type="evidence" value="ECO:0007669"/>
    <property type="project" value="TreeGrafter"/>
</dbReference>
<proteinExistence type="predicted"/>
<feature type="region of interest" description="Disordered" evidence="1">
    <location>
        <begin position="502"/>
        <end position="527"/>
    </location>
</feature>
<feature type="region of interest" description="Disordered" evidence="1">
    <location>
        <begin position="21"/>
        <end position="58"/>
    </location>
</feature>
<dbReference type="AlphaFoldDB" id="W4GAK7"/>
<dbReference type="GO" id="GO:0000922">
    <property type="term" value="C:spindle pole"/>
    <property type="evidence" value="ECO:0007669"/>
    <property type="project" value="TreeGrafter"/>
</dbReference>
<feature type="region of interest" description="Disordered" evidence="1">
    <location>
        <begin position="834"/>
        <end position="872"/>
    </location>
</feature>
<dbReference type="PANTHER" id="PTHR22706">
    <property type="entry name" value="ASSEMBLY FACTOR FOR SPINDLE MICROTUBULES"/>
    <property type="match status" value="1"/>
</dbReference>
<dbReference type="SMART" id="SM00015">
    <property type="entry name" value="IQ"/>
    <property type="match status" value="8"/>
</dbReference>
<dbReference type="GO" id="GO:0051295">
    <property type="term" value="P:establishment of meiotic spindle localization"/>
    <property type="evidence" value="ECO:0007669"/>
    <property type="project" value="TreeGrafter"/>
</dbReference>
<dbReference type="InterPro" id="IPR000048">
    <property type="entry name" value="IQ_motif_EF-hand-BS"/>
</dbReference>
<organism evidence="2">
    <name type="scientific">Aphanomyces astaci</name>
    <name type="common">Crayfish plague agent</name>
    <dbReference type="NCBI Taxonomy" id="112090"/>
    <lineage>
        <taxon>Eukaryota</taxon>
        <taxon>Sar</taxon>
        <taxon>Stramenopiles</taxon>
        <taxon>Oomycota</taxon>
        <taxon>Saprolegniomycetes</taxon>
        <taxon>Saprolegniales</taxon>
        <taxon>Verrucalvaceae</taxon>
        <taxon>Aphanomyces</taxon>
    </lineage>
</organism>
<protein>
    <submittedName>
        <fullName evidence="2">Uncharacterized protein</fullName>
    </submittedName>
</protein>
<dbReference type="GO" id="GO:0005516">
    <property type="term" value="F:calmodulin binding"/>
    <property type="evidence" value="ECO:0007669"/>
    <property type="project" value="TreeGrafter"/>
</dbReference>
<dbReference type="PANTHER" id="PTHR22706:SF2">
    <property type="entry name" value="SFI1 SPINDLE BODY DOMAIN-CONTAINING PROTEIN"/>
    <property type="match status" value="1"/>
</dbReference>
<gene>
    <name evidence="2" type="ORF">H257_09793</name>
</gene>
<dbReference type="VEuPathDB" id="FungiDB:H257_09793"/>
<dbReference type="EMBL" id="KI913137">
    <property type="protein sequence ID" value="ETV76331.1"/>
    <property type="molecule type" value="Genomic_DNA"/>
</dbReference>